<name>A0ABU0I1Q5_9HYPH</name>
<comment type="caution">
    <text evidence="2">The sequence shown here is derived from an EMBL/GenBank/DDBJ whole genome shotgun (WGS) entry which is preliminary data.</text>
</comment>
<keyword evidence="1" id="KW-1133">Transmembrane helix</keyword>
<feature type="transmembrane region" description="Helical" evidence="1">
    <location>
        <begin position="226"/>
        <end position="251"/>
    </location>
</feature>
<feature type="transmembrane region" description="Helical" evidence="1">
    <location>
        <begin position="423"/>
        <end position="441"/>
    </location>
</feature>
<dbReference type="RefSeq" id="WP_238200958.1">
    <property type="nucleotide sequence ID" value="NZ_BPQE01000001.1"/>
</dbReference>
<dbReference type="Pfam" id="PF09913">
    <property type="entry name" value="DUF2142"/>
    <property type="match status" value="1"/>
</dbReference>
<feature type="transmembrane region" description="Helical" evidence="1">
    <location>
        <begin position="360"/>
        <end position="378"/>
    </location>
</feature>
<protein>
    <submittedName>
        <fullName evidence="2">Membrane protein</fullName>
    </submittedName>
</protein>
<gene>
    <name evidence="2" type="ORF">QO012_003050</name>
</gene>
<dbReference type="EMBL" id="JAUSVP010000009">
    <property type="protein sequence ID" value="MDQ0448539.1"/>
    <property type="molecule type" value="Genomic_DNA"/>
</dbReference>
<feature type="transmembrane region" description="Helical" evidence="1">
    <location>
        <begin position="174"/>
        <end position="191"/>
    </location>
</feature>
<keyword evidence="3" id="KW-1185">Reference proteome</keyword>
<proteinExistence type="predicted"/>
<dbReference type="InterPro" id="IPR018674">
    <property type="entry name" value="DUF2142_membrane"/>
</dbReference>
<feature type="transmembrane region" description="Helical" evidence="1">
    <location>
        <begin position="263"/>
        <end position="285"/>
    </location>
</feature>
<dbReference type="Proteomes" id="UP001231124">
    <property type="component" value="Unassembled WGS sequence"/>
</dbReference>
<organism evidence="2 3">
    <name type="scientific">Methylobacterium aerolatum</name>
    <dbReference type="NCBI Taxonomy" id="418708"/>
    <lineage>
        <taxon>Bacteria</taxon>
        <taxon>Pseudomonadati</taxon>
        <taxon>Pseudomonadota</taxon>
        <taxon>Alphaproteobacteria</taxon>
        <taxon>Hyphomicrobiales</taxon>
        <taxon>Methylobacteriaceae</taxon>
        <taxon>Methylobacterium</taxon>
    </lineage>
</organism>
<feature type="transmembrane region" description="Helical" evidence="1">
    <location>
        <begin position="453"/>
        <end position="476"/>
    </location>
</feature>
<sequence length="478" mass="49551">MTRLLAAATGATFWCLAFLALCGPVCIALALIVPPGEVADEGAHLARAAALMNGEFVGHRETLRYADGSTHVAAGVRIDPAWDEVTRSRPKSFGGILDAVEGEPDAQGRVFVPLYTVATYPPFLYLPSASGLAAGRLLGLPPETCVYLGRLANATATLVAGLLALAVARRGRPALFAVLALPMSLSLAASFNQDGLIVALAALAAALLSPRPFAGGGTGPRLSGAILCIALVALAKPPYAALAAMLLVPFPGGRGGLGMGRRLAAAVLAVLPAAIWTVAATATVATPVPRHAYEAGPLWSGPRPAPFTATDPQAQARVLLEDPSRLLTLPGRFLGTAKRLTILAEGAIGIFGWLDRPLPVPLYLLWAVALVGPILLADRRNPLPPAAERLVLTAAALACLWLVILSQYVTWTNVGEIRIIGPQGRYLLPLAPMLILAFARLRPQAGPTRRWPALMPVAAAAVDLVAVPVAAFAMGVPG</sequence>
<evidence type="ECO:0000313" key="2">
    <source>
        <dbReference type="EMBL" id="MDQ0448539.1"/>
    </source>
</evidence>
<evidence type="ECO:0000313" key="3">
    <source>
        <dbReference type="Proteomes" id="UP001231124"/>
    </source>
</evidence>
<feature type="transmembrane region" description="Helical" evidence="1">
    <location>
        <begin position="390"/>
        <end position="411"/>
    </location>
</feature>
<keyword evidence="1" id="KW-0472">Membrane</keyword>
<keyword evidence="1" id="KW-0812">Transmembrane</keyword>
<evidence type="ECO:0000256" key="1">
    <source>
        <dbReference type="SAM" id="Phobius"/>
    </source>
</evidence>
<accession>A0ABU0I1Q5</accession>
<reference evidence="2 3" key="1">
    <citation type="submission" date="2023-07" db="EMBL/GenBank/DDBJ databases">
        <title>Genomic Encyclopedia of Type Strains, Phase IV (KMG-IV): sequencing the most valuable type-strain genomes for metagenomic binning, comparative biology and taxonomic classification.</title>
        <authorList>
            <person name="Goeker M."/>
        </authorList>
    </citation>
    <scope>NUCLEOTIDE SEQUENCE [LARGE SCALE GENOMIC DNA]</scope>
    <source>
        <strain evidence="2 3">DSM 19013</strain>
    </source>
</reference>
<feature type="transmembrane region" description="Helical" evidence="1">
    <location>
        <begin position="147"/>
        <end position="167"/>
    </location>
</feature>